<evidence type="ECO:0000256" key="1">
    <source>
        <dbReference type="SAM" id="MobiDB-lite"/>
    </source>
</evidence>
<sequence>METIPIYRRPHGLMKCIRTSTVNIVIVLLTIFHFSHAQVATQTFNTAGTYTFTVPIGVNSITVQAWGGGGGARGDGTSNRGAGGGGAYASSTLSVTQGTTFTVVVGAGGVATGNPGQSGQASVFGNNQVVADGGSGGTNSGGAGGTVAGSIGTTRFAGGAGGNRGGTTGVGGGGGGGGSAFSTGNGNNGANGGLTQGGSGGTGAGNGGNGGSAAQPGSDGVVPGGGGGGRGSQGGSSGMGADGRIVVTYASNAVDLAVTKTASTSSATVGQAVTFTVGITNTSNGTTATNVVVNDLLPSGYTFISAALTPSTGTYVSSTGIWTIGSLASGGSASMVLVGIVNTAGTYNNSASVTANQPDSNTANNSATAVVTVCRAGSSSPLFN</sequence>
<evidence type="ECO:0008006" key="6">
    <source>
        <dbReference type="Google" id="ProtNLM"/>
    </source>
</evidence>
<dbReference type="InterPro" id="IPR051172">
    <property type="entry name" value="Chlamydia_OmcB"/>
</dbReference>
<name>A0A8J3G8K9_9BACT</name>
<dbReference type="AlphaFoldDB" id="A0A8J3G8K9"/>
<feature type="compositionally biased region" description="Gly residues" evidence="1">
    <location>
        <begin position="158"/>
        <end position="179"/>
    </location>
</feature>
<evidence type="ECO:0000259" key="2">
    <source>
        <dbReference type="Pfam" id="PF01345"/>
    </source>
</evidence>
<protein>
    <recommendedName>
        <fullName evidence="6">DUF11 domain-containing protein</fullName>
    </recommendedName>
</protein>
<feature type="region of interest" description="Disordered" evidence="1">
    <location>
        <begin position="157"/>
        <end position="238"/>
    </location>
</feature>
<dbReference type="PANTHER" id="PTHR34819">
    <property type="entry name" value="LARGE CYSTEINE-RICH PERIPLASMIC PROTEIN OMCB"/>
    <property type="match status" value="1"/>
</dbReference>
<feature type="domain" description="DUF11" evidence="2">
    <location>
        <begin position="255"/>
        <end position="371"/>
    </location>
</feature>
<dbReference type="Gene3D" id="2.60.40.10">
    <property type="entry name" value="Immunoglobulins"/>
    <property type="match status" value="1"/>
</dbReference>
<feature type="compositionally biased region" description="Low complexity" evidence="1">
    <location>
        <begin position="212"/>
        <end position="221"/>
    </location>
</feature>
<gene>
    <name evidence="4" type="ORF">GCM10007390_20740</name>
</gene>
<dbReference type="InterPro" id="IPR049304">
    <property type="entry name" value="Gly_rich_dom"/>
</dbReference>
<dbReference type="InterPro" id="IPR013783">
    <property type="entry name" value="Ig-like_fold"/>
</dbReference>
<dbReference type="RefSeq" id="WP_189564379.1">
    <property type="nucleotide sequence ID" value="NZ_BMXF01000002.1"/>
</dbReference>
<accession>A0A8J3G8K9</accession>
<proteinExistence type="predicted"/>
<dbReference type="EMBL" id="BMXF01000002">
    <property type="protein sequence ID" value="GHB67284.1"/>
    <property type="molecule type" value="Genomic_DNA"/>
</dbReference>
<feature type="domain" description="Glycine-rich" evidence="3">
    <location>
        <begin position="46"/>
        <end position="249"/>
    </location>
</feature>
<evidence type="ECO:0000259" key="3">
    <source>
        <dbReference type="Pfam" id="PF21722"/>
    </source>
</evidence>
<dbReference type="NCBIfam" id="TIGR01451">
    <property type="entry name" value="B_ant_repeat"/>
    <property type="match status" value="1"/>
</dbReference>
<dbReference type="InterPro" id="IPR001434">
    <property type="entry name" value="OmcB-like_DUF11"/>
</dbReference>
<reference evidence="4 5" key="1">
    <citation type="journal article" date="2014" name="Int. J. Syst. Evol. Microbiol.">
        <title>Complete genome sequence of Corynebacterium casei LMG S-19264T (=DSM 44701T), isolated from a smear-ripened cheese.</title>
        <authorList>
            <consortium name="US DOE Joint Genome Institute (JGI-PGF)"/>
            <person name="Walter F."/>
            <person name="Albersmeier A."/>
            <person name="Kalinowski J."/>
            <person name="Ruckert C."/>
        </authorList>
    </citation>
    <scope>NUCLEOTIDE SEQUENCE [LARGE SCALE GENOMIC DNA]</scope>
    <source>
        <strain evidence="4 5">KCTC 12866</strain>
    </source>
</reference>
<feature type="compositionally biased region" description="Gly residues" evidence="1">
    <location>
        <begin position="186"/>
        <end position="211"/>
    </location>
</feature>
<keyword evidence="5" id="KW-1185">Reference proteome</keyword>
<dbReference type="Proteomes" id="UP000598271">
    <property type="component" value="Unassembled WGS sequence"/>
</dbReference>
<evidence type="ECO:0000313" key="5">
    <source>
        <dbReference type="Proteomes" id="UP000598271"/>
    </source>
</evidence>
<dbReference type="Pfam" id="PF21722">
    <property type="entry name" value="Gly_rich_2"/>
    <property type="match status" value="1"/>
</dbReference>
<evidence type="ECO:0000313" key="4">
    <source>
        <dbReference type="EMBL" id="GHB67284.1"/>
    </source>
</evidence>
<dbReference type="Pfam" id="PF01345">
    <property type="entry name" value="DUF11"/>
    <property type="match status" value="1"/>
</dbReference>
<dbReference type="InterPro" id="IPR047589">
    <property type="entry name" value="DUF11_rpt"/>
</dbReference>
<feature type="compositionally biased region" description="Gly residues" evidence="1">
    <location>
        <begin position="222"/>
        <end position="238"/>
    </location>
</feature>
<organism evidence="4 5">
    <name type="scientific">Persicitalea jodogahamensis</name>
    <dbReference type="NCBI Taxonomy" id="402147"/>
    <lineage>
        <taxon>Bacteria</taxon>
        <taxon>Pseudomonadati</taxon>
        <taxon>Bacteroidota</taxon>
        <taxon>Cytophagia</taxon>
        <taxon>Cytophagales</taxon>
        <taxon>Spirosomataceae</taxon>
        <taxon>Persicitalea</taxon>
    </lineage>
</organism>
<comment type="caution">
    <text evidence="4">The sequence shown here is derived from an EMBL/GenBank/DDBJ whole genome shotgun (WGS) entry which is preliminary data.</text>
</comment>
<dbReference type="PANTHER" id="PTHR34819:SF3">
    <property type="entry name" value="CELL SURFACE PROTEIN"/>
    <property type="match status" value="1"/>
</dbReference>